<sequence>MSSCGSGLASYLGLGVLPLFVGVNSGTEGDKCISVLMLLCWSIAANLIMIASPWGDGAYEARGEPSQGPMDRLSWDRRVFTTTVKDSNLFKFCLCVGDVRVLPAYLYALLKLC</sequence>
<dbReference type="EMBL" id="JADBGQ010000003">
    <property type="protein sequence ID" value="KAG5404285.1"/>
    <property type="molecule type" value="Genomic_DNA"/>
</dbReference>
<keyword evidence="1" id="KW-0812">Transmembrane</keyword>
<accession>A0ABQ7N060</accession>
<reference evidence="2 3" key="1">
    <citation type="submission" date="2021-03" db="EMBL/GenBank/DDBJ databases">
        <authorList>
            <person name="King G.J."/>
            <person name="Bancroft I."/>
            <person name="Baten A."/>
            <person name="Bloomfield J."/>
            <person name="Borpatragohain P."/>
            <person name="He Z."/>
            <person name="Irish N."/>
            <person name="Irwin J."/>
            <person name="Liu K."/>
            <person name="Mauleon R.P."/>
            <person name="Moore J."/>
            <person name="Morris R."/>
            <person name="Ostergaard L."/>
            <person name="Wang B."/>
            <person name="Wells R."/>
        </authorList>
    </citation>
    <scope>NUCLEOTIDE SEQUENCE [LARGE SCALE GENOMIC DNA]</scope>
    <source>
        <strain evidence="2">R-o-18</strain>
        <tissue evidence="2">Leaf</tissue>
    </source>
</reference>
<dbReference type="Proteomes" id="UP000823674">
    <property type="component" value="Chromosome A03"/>
</dbReference>
<keyword evidence="3" id="KW-1185">Reference proteome</keyword>
<proteinExistence type="predicted"/>
<gene>
    <name evidence="2" type="primary">A03g502660.1_BraROA</name>
    <name evidence="2" type="ORF">IGI04_010404</name>
</gene>
<evidence type="ECO:0000313" key="3">
    <source>
        <dbReference type="Proteomes" id="UP000823674"/>
    </source>
</evidence>
<keyword evidence="1" id="KW-0472">Membrane</keyword>
<protein>
    <submittedName>
        <fullName evidence="2">Uncharacterized protein</fullName>
    </submittedName>
</protein>
<name>A0ABQ7N060_BRACM</name>
<evidence type="ECO:0000313" key="2">
    <source>
        <dbReference type="EMBL" id="KAG5404285.1"/>
    </source>
</evidence>
<keyword evidence="1" id="KW-1133">Transmembrane helix</keyword>
<feature type="transmembrane region" description="Helical" evidence="1">
    <location>
        <begin position="35"/>
        <end position="55"/>
    </location>
</feature>
<organism evidence="2 3">
    <name type="scientific">Brassica rapa subsp. trilocularis</name>
    <dbReference type="NCBI Taxonomy" id="1813537"/>
    <lineage>
        <taxon>Eukaryota</taxon>
        <taxon>Viridiplantae</taxon>
        <taxon>Streptophyta</taxon>
        <taxon>Embryophyta</taxon>
        <taxon>Tracheophyta</taxon>
        <taxon>Spermatophyta</taxon>
        <taxon>Magnoliopsida</taxon>
        <taxon>eudicotyledons</taxon>
        <taxon>Gunneridae</taxon>
        <taxon>Pentapetalae</taxon>
        <taxon>rosids</taxon>
        <taxon>malvids</taxon>
        <taxon>Brassicales</taxon>
        <taxon>Brassicaceae</taxon>
        <taxon>Brassiceae</taxon>
        <taxon>Brassica</taxon>
    </lineage>
</organism>
<comment type="caution">
    <text evidence="2">The sequence shown here is derived from an EMBL/GenBank/DDBJ whole genome shotgun (WGS) entry which is preliminary data.</text>
</comment>
<feature type="transmembrane region" description="Helical" evidence="1">
    <location>
        <begin position="6"/>
        <end position="23"/>
    </location>
</feature>
<evidence type="ECO:0000256" key="1">
    <source>
        <dbReference type="SAM" id="Phobius"/>
    </source>
</evidence>